<keyword evidence="4" id="KW-0521">NADP</keyword>
<keyword evidence="2 6" id="KW-0285">Flavoprotein</keyword>
<comment type="caution">
    <text evidence="7">The sequence shown here is derived from an EMBL/GenBank/DDBJ whole genome shotgun (WGS) entry which is preliminary data.</text>
</comment>
<keyword evidence="8" id="KW-1185">Reference proteome</keyword>
<dbReference type="EC" id="1.-.-.-" evidence="6"/>
<keyword evidence="5 6" id="KW-0560">Oxidoreductase</keyword>
<dbReference type="GO" id="GO:0050660">
    <property type="term" value="F:flavin adenine dinucleotide binding"/>
    <property type="evidence" value="ECO:0007669"/>
    <property type="project" value="InterPro"/>
</dbReference>
<dbReference type="PRINTS" id="PR00370">
    <property type="entry name" value="FMOXYGENASE"/>
</dbReference>
<reference evidence="7 8" key="1">
    <citation type="journal article" date="2019" name="Sci. Rep.">
        <title>Orb-weaving spider Araneus ventricosus genome elucidates the spidroin gene catalogue.</title>
        <authorList>
            <person name="Kono N."/>
            <person name="Nakamura H."/>
            <person name="Ohtoshi R."/>
            <person name="Moran D.A.P."/>
            <person name="Shinohara A."/>
            <person name="Yoshida Y."/>
            <person name="Fujiwara M."/>
            <person name="Mori M."/>
            <person name="Tomita M."/>
            <person name="Arakawa K."/>
        </authorList>
    </citation>
    <scope>NUCLEOTIDE SEQUENCE [LARGE SCALE GENOMIC DNA]</scope>
</reference>
<proteinExistence type="inferred from homology"/>
<evidence type="ECO:0000313" key="8">
    <source>
        <dbReference type="Proteomes" id="UP000499080"/>
    </source>
</evidence>
<keyword evidence="6 7" id="KW-0503">Monooxygenase</keyword>
<comment type="similarity">
    <text evidence="1 6">Belongs to the FMO family.</text>
</comment>
<sequence>MPSTIVNHSKEIGAFSNFPPKKEYNSFMSHQELYQYVTEYAKSKELLNHIKFNTDVKGVKRSEDYEKTGKWTVRVQDRITKETTTDVYDGVLVCVGHLNRPKIPYYPGQHLFKRKLIHTHSLKGVEPYRNKKVVVVGMGCSGLDAAVETSKVAKRLTYFRFETTPGLFMVGPRNFETCIDDDGNT</sequence>
<dbReference type="AlphaFoldDB" id="A0A4Y2KVR3"/>
<dbReference type="Gene3D" id="3.50.50.60">
    <property type="entry name" value="FAD/NAD(P)-binding domain"/>
    <property type="match status" value="1"/>
</dbReference>
<dbReference type="InterPro" id="IPR036188">
    <property type="entry name" value="FAD/NAD-bd_sf"/>
</dbReference>
<protein>
    <recommendedName>
        <fullName evidence="6">Flavin-containing monooxygenase</fullName>
        <ecNumber evidence="6">1.-.-.-</ecNumber>
    </recommendedName>
</protein>
<evidence type="ECO:0000256" key="3">
    <source>
        <dbReference type="ARBA" id="ARBA00022827"/>
    </source>
</evidence>
<dbReference type="EMBL" id="BGPR01004983">
    <property type="protein sequence ID" value="GBN05603.1"/>
    <property type="molecule type" value="Genomic_DNA"/>
</dbReference>
<evidence type="ECO:0000256" key="1">
    <source>
        <dbReference type="ARBA" id="ARBA00009183"/>
    </source>
</evidence>
<dbReference type="PANTHER" id="PTHR23023">
    <property type="entry name" value="DIMETHYLANILINE MONOOXYGENASE"/>
    <property type="match status" value="1"/>
</dbReference>
<dbReference type="SUPFAM" id="SSF51905">
    <property type="entry name" value="FAD/NAD(P)-binding domain"/>
    <property type="match status" value="1"/>
</dbReference>
<dbReference type="InterPro" id="IPR000960">
    <property type="entry name" value="Flavin_mOase"/>
</dbReference>
<dbReference type="OrthoDB" id="6428144at2759"/>
<accession>A0A4Y2KVR3</accession>
<evidence type="ECO:0000256" key="5">
    <source>
        <dbReference type="ARBA" id="ARBA00023002"/>
    </source>
</evidence>
<dbReference type="InterPro" id="IPR020946">
    <property type="entry name" value="Flavin_mOase-like"/>
</dbReference>
<dbReference type="Proteomes" id="UP000499080">
    <property type="component" value="Unassembled WGS sequence"/>
</dbReference>
<keyword evidence="3 6" id="KW-0274">FAD</keyword>
<evidence type="ECO:0000313" key="7">
    <source>
        <dbReference type="EMBL" id="GBN05603.1"/>
    </source>
</evidence>
<evidence type="ECO:0000256" key="4">
    <source>
        <dbReference type="ARBA" id="ARBA00022857"/>
    </source>
</evidence>
<comment type="cofactor">
    <cofactor evidence="6">
        <name>FAD</name>
        <dbReference type="ChEBI" id="CHEBI:57692"/>
    </cofactor>
</comment>
<evidence type="ECO:0000256" key="2">
    <source>
        <dbReference type="ARBA" id="ARBA00022630"/>
    </source>
</evidence>
<dbReference type="InterPro" id="IPR050346">
    <property type="entry name" value="FMO-like"/>
</dbReference>
<gene>
    <name evidence="7" type="primary">Fmo4</name>
    <name evidence="7" type="ORF">AVEN_273766_1</name>
</gene>
<name>A0A4Y2KVR3_ARAVE</name>
<organism evidence="7 8">
    <name type="scientific">Araneus ventricosus</name>
    <name type="common">Orbweaver spider</name>
    <name type="synonym">Epeira ventricosa</name>
    <dbReference type="NCBI Taxonomy" id="182803"/>
    <lineage>
        <taxon>Eukaryota</taxon>
        <taxon>Metazoa</taxon>
        <taxon>Ecdysozoa</taxon>
        <taxon>Arthropoda</taxon>
        <taxon>Chelicerata</taxon>
        <taxon>Arachnida</taxon>
        <taxon>Araneae</taxon>
        <taxon>Araneomorphae</taxon>
        <taxon>Entelegynae</taxon>
        <taxon>Araneoidea</taxon>
        <taxon>Araneidae</taxon>
        <taxon>Araneus</taxon>
    </lineage>
</organism>
<evidence type="ECO:0000256" key="6">
    <source>
        <dbReference type="RuleBase" id="RU361177"/>
    </source>
</evidence>
<dbReference type="GO" id="GO:0004499">
    <property type="term" value="F:N,N-dimethylaniline monooxygenase activity"/>
    <property type="evidence" value="ECO:0007669"/>
    <property type="project" value="InterPro"/>
</dbReference>
<dbReference type="Pfam" id="PF00743">
    <property type="entry name" value="FMO-like"/>
    <property type="match status" value="1"/>
</dbReference>
<dbReference type="GO" id="GO:0050661">
    <property type="term" value="F:NADP binding"/>
    <property type="evidence" value="ECO:0007669"/>
    <property type="project" value="InterPro"/>
</dbReference>